<evidence type="ECO:0000313" key="6">
    <source>
        <dbReference type="Proteomes" id="UP000549394"/>
    </source>
</evidence>
<feature type="domain" description="Glycosyl hydrolase family 31 C-terminal" evidence="4">
    <location>
        <begin position="610"/>
        <end position="691"/>
    </location>
</feature>
<sequence>MEGNKRDSVRVTVQYLNVEGGEKEKRKIGKHSTTIMEDDDSDSKEYFAVMKSKSYKKNPWQKKRGYGIKLLVIFILISIVVGVALIYYLYNEKRENLELNIRIKFIENERLLKVEDLEHKLLLFARFGSDITTDLPFDCTTNNRLKNLCLIWRKIANLTISHVIKKNIGCYDISWTAFENALKFEDIFEITQESDAWYGGSLSKDQQWPINKKHRSKRLFTTGRYSEALERYWITARGVSLIYTSPYPVEYEVDELSIKLRTNVPANSSISYRICTGKDIKQIHLHTIDTEWAKNGLKHRKLANSKLFNSILWSMEKFCREECNSKKLIKFSRLISKFYSKYRNIINLDNKWEKYIGDFTFDKEKYKNVTNIFSIVKSKGIQTNLELSTYVHIRSDNFAKLPHLFVRDAGGNVPGLCVDNNTYSGVFDMHKASTMWISNTIDRLLKANPIDYISLRGGFVEGLPFEAKFYDDFVEPTTYSKSFSKFGSDMTKIIYVTTIYQNNVFPKAIWLKLSDRNSTYIIATALQLGILGYPFFITGAFHKYHVETEVFIRQIQLVTWMPVMHLGTIPDAVKDDRVHEAFKNCLHYRQTLVLPMLRKLSTNATRRLIPLVRPLWWIAPNDLTALKTYDQFLLGDKFLIAPILNSFQRSRDIYLPEGQWKCLINRKLYNVTTEGLHLKNLAISLSEIAVFERLAR</sequence>
<dbReference type="Gene3D" id="3.20.20.70">
    <property type="entry name" value="Aldolase class I"/>
    <property type="match status" value="1"/>
</dbReference>
<dbReference type="EMBL" id="CAJFCJ010000001">
    <property type="protein sequence ID" value="CAD5111221.1"/>
    <property type="molecule type" value="Genomic_DNA"/>
</dbReference>
<keyword evidence="3" id="KW-0472">Membrane</keyword>
<evidence type="ECO:0000256" key="3">
    <source>
        <dbReference type="SAM" id="Phobius"/>
    </source>
</evidence>
<dbReference type="SUPFAM" id="SSF51011">
    <property type="entry name" value="Glycosyl hydrolase domain"/>
    <property type="match status" value="1"/>
</dbReference>
<dbReference type="PANTHER" id="PTHR43053:SF4">
    <property type="entry name" value="MYOGENESIS-REGULATING GLYCOSIDASE"/>
    <property type="match status" value="1"/>
</dbReference>
<dbReference type="Pfam" id="PF21365">
    <property type="entry name" value="Glyco_hydro_31_3rd"/>
    <property type="match status" value="1"/>
</dbReference>
<dbReference type="InterPro" id="IPR013785">
    <property type="entry name" value="Aldolase_TIM"/>
</dbReference>
<keyword evidence="3" id="KW-0812">Transmembrane</keyword>
<gene>
    <name evidence="5" type="ORF">DGYR_LOCUS544</name>
</gene>
<keyword evidence="6" id="KW-1185">Reference proteome</keyword>
<reference evidence="5 6" key="1">
    <citation type="submission" date="2020-08" db="EMBL/GenBank/DDBJ databases">
        <authorList>
            <person name="Hejnol A."/>
        </authorList>
    </citation>
    <scope>NUCLEOTIDE SEQUENCE [LARGE SCALE GENOMIC DNA]</scope>
</reference>
<dbReference type="OrthoDB" id="10070917at2759"/>
<evidence type="ECO:0000313" key="5">
    <source>
        <dbReference type="EMBL" id="CAD5111221.1"/>
    </source>
</evidence>
<dbReference type="InterPro" id="IPR050985">
    <property type="entry name" value="Alpha-glycosidase_related"/>
</dbReference>
<evidence type="ECO:0000256" key="1">
    <source>
        <dbReference type="ARBA" id="ARBA00022801"/>
    </source>
</evidence>
<organism evidence="5 6">
    <name type="scientific">Dimorphilus gyrociliatus</name>
    <dbReference type="NCBI Taxonomy" id="2664684"/>
    <lineage>
        <taxon>Eukaryota</taxon>
        <taxon>Metazoa</taxon>
        <taxon>Spiralia</taxon>
        <taxon>Lophotrochozoa</taxon>
        <taxon>Annelida</taxon>
        <taxon>Polychaeta</taxon>
        <taxon>Polychaeta incertae sedis</taxon>
        <taxon>Dinophilidae</taxon>
        <taxon>Dimorphilus</taxon>
    </lineage>
</organism>
<comment type="caution">
    <text evidence="5">The sequence shown here is derived from an EMBL/GenBank/DDBJ whole genome shotgun (WGS) entry which is preliminary data.</text>
</comment>
<proteinExistence type="predicted"/>
<keyword evidence="1" id="KW-0378">Hydrolase</keyword>
<evidence type="ECO:0000259" key="4">
    <source>
        <dbReference type="Pfam" id="PF21365"/>
    </source>
</evidence>
<feature type="transmembrane region" description="Helical" evidence="3">
    <location>
        <begin position="66"/>
        <end position="90"/>
    </location>
</feature>
<dbReference type="Gene3D" id="3.20.20.80">
    <property type="entry name" value="Glycosidases"/>
    <property type="match status" value="1"/>
</dbReference>
<dbReference type="Gene3D" id="2.60.40.1180">
    <property type="entry name" value="Golgi alpha-mannosidase II"/>
    <property type="match status" value="1"/>
</dbReference>
<dbReference type="PANTHER" id="PTHR43053">
    <property type="entry name" value="GLYCOSIDASE FAMILY 31"/>
    <property type="match status" value="1"/>
</dbReference>
<keyword evidence="3" id="KW-1133">Transmembrane helix</keyword>
<dbReference type="AlphaFoldDB" id="A0A7I8V6R0"/>
<dbReference type="InterPro" id="IPR048395">
    <property type="entry name" value="Glyco_hydro_31_C"/>
</dbReference>
<dbReference type="SUPFAM" id="SSF51445">
    <property type="entry name" value="(Trans)glycosidases"/>
    <property type="match status" value="1"/>
</dbReference>
<dbReference type="InterPro" id="IPR013780">
    <property type="entry name" value="Glyco_hydro_b"/>
</dbReference>
<dbReference type="InterPro" id="IPR017853">
    <property type="entry name" value="GH"/>
</dbReference>
<keyword evidence="2" id="KW-0326">Glycosidase</keyword>
<dbReference type="GO" id="GO:0004557">
    <property type="term" value="F:alpha-galactosidase activity"/>
    <property type="evidence" value="ECO:0007669"/>
    <property type="project" value="UniProtKB-ARBA"/>
</dbReference>
<accession>A0A7I8V6R0</accession>
<name>A0A7I8V6R0_9ANNE</name>
<dbReference type="Proteomes" id="UP000549394">
    <property type="component" value="Unassembled WGS sequence"/>
</dbReference>
<protein>
    <submittedName>
        <fullName evidence="5">DgyrCDS553</fullName>
    </submittedName>
</protein>
<evidence type="ECO:0000256" key="2">
    <source>
        <dbReference type="ARBA" id="ARBA00023295"/>
    </source>
</evidence>